<dbReference type="EMBL" id="JABEPQ010000004">
    <property type="protein sequence ID" value="NNM47505.1"/>
    <property type="molecule type" value="Genomic_DNA"/>
</dbReference>
<dbReference type="RefSeq" id="WP_171244640.1">
    <property type="nucleotide sequence ID" value="NZ_JABEPQ010000004.1"/>
</dbReference>
<evidence type="ECO:0000256" key="1">
    <source>
        <dbReference type="SAM" id="MobiDB-lite"/>
    </source>
</evidence>
<accession>A0A849HHR6</accession>
<keyword evidence="3" id="KW-1185">Reference proteome</keyword>
<organism evidence="2 3">
    <name type="scientific">Knoellia koreensis</name>
    <dbReference type="NCBI Taxonomy" id="2730921"/>
    <lineage>
        <taxon>Bacteria</taxon>
        <taxon>Bacillati</taxon>
        <taxon>Actinomycetota</taxon>
        <taxon>Actinomycetes</taxon>
        <taxon>Micrococcales</taxon>
        <taxon>Intrasporangiaceae</taxon>
        <taxon>Knoellia</taxon>
    </lineage>
</organism>
<evidence type="ECO:0000313" key="3">
    <source>
        <dbReference type="Proteomes" id="UP000588586"/>
    </source>
</evidence>
<feature type="region of interest" description="Disordered" evidence="1">
    <location>
        <begin position="1"/>
        <end position="31"/>
    </location>
</feature>
<dbReference type="Proteomes" id="UP000588586">
    <property type="component" value="Unassembled WGS sequence"/>
</dbReference>
<reference evidence="2 3" key="1">
    <citation type="submission" date="2020-04" db="EMBL/GenBank/DDBJ databases">
        <title>Knoellia sp. isolate from air conditioner.</title>
        <authorList>
            <person name="Chea S."/>
            <person name="Kim D.-U."/>
        </authorList>
    </citation>
    <scope>NUCLEOTIDE SEQUENCE [LARGE SCALE GENOMIC DNA]</scope>
    <source>
        <strain evidence="2 3">DB2414S</strain>
    </source>
</reference>
<sequence length="139" mass="14678">MTATGDSVPGGAGPSSTTAGDDRTPAAAHPSGPVQRLWLLLVQLDRAVWRSTPSFREGRAAARSWEDAAKLVLQAQMAIGGLTRDLPALPDEEDLAASHLVDSARDTLAEVDELEPRGWPQARELVVEALDASEVVTTA</sequence>
<dbReference type="AlphaFoldDB" id="A0A849HHR6"/>
<protein>
    <submittedName>
        <fullName evidence="2">Uncharacterized protein</fullName>
    </submittedName>
</protein>
<proteinExistence type="predicted"/>
<comment type="caution">
    <text evidence="2">The sequence shown here is derived from an EMBL/GenBank/DDBJ whole genome shotgun (WGS) entry which is preliminary data.</text>
</comment>
<gene>
    <name evidence="2" type="ORF">HJG52_16035</name>
</gene>
<name>A0A849HHR6_9MICO</name>
<evidence type="ECO:0000313" key="2">
    <source>
        <dbReference type="EMBL" id="NNM47505.1"/>
    </source>
</evidence>